<organism evidence="1">
    <name type="scientific">Spongospora subterranea</name>
    <dbReference type="NCBI Taxonomy" id="70186"/>
    <lineage>
        <taxon>Eukaryota</taxon>
        <taxon>Sar</taxon>
        <taxon>Rhizaria</taxon>
        <taxon>Endomyxa</taxon>
        <taxon>Phytomyxea</taxon>
        <taxon>Plasmodiophorida</taxon>
        <taxon>Plasmodiophoridae</taxon>
        <taxon>Spongospora</taxon>
    </lineage>
</organism>
<dbReference type="AlphaFoldDB" id="A0A0H5QKY8"/>
<dbReference type="SUPFAM" id="SSF48452">
    <property type="entry name" value="TPR-like"/>
    <property type="match status" value="1"/>
</dbReference>
<dbReference type="Gene3D" id="1.25.40.10">
    <property type="entry name" value="Tetratricopeptide repeat domain"/>
    <property type="match status" value="1"/>
</dbReference>
<feature type="non-terminal residue" evidence="1">
    <location>
        <position position="453"/>
    </location>
</feature>
<dbReference type="InterPro" id="IPR011990">
    <property type="entry name" value="TPR-like_helical_dom_sf"/>
</dbReference>
<proteinExistence type="predicted"/>
<accession>A0A0H5QKY8</accession>
<protein>
    <submittedName>
        <fullName evidence="1">Uncharacterized protein</fullName>
    </submittedName>
</protein>
<sequence>MTSLQCKVGHHETPLPEYDIDEESPYVAENMEAKFAEMHLIRTRLKTLPDFTYVPRFWSSKSCALKRTWKSDLDISCDTADGSDGEDDNVEVSEEMKVLQLGLQTIVSSETMNAAGSILFSSPLCFFREVFHQPAGIEQSPTLQSIVKKSKYDEQNRRYFSALCLLEQAWTLINDQDQGPESKSAPQIGTCAGEVKPDCSQWSSNTSDELGMGPPDDLVMKVDVSDETRRELIKDIKDDMVENMLSPEPVTSKIDWRNERMFILLSQSNLYSCLGRDDDSLIAAWKANEILNSVLLEAYNTVNTAHPVNSTIHSMMGTSAYHYGWHDVALKCHYAALEMRLEFADAKTGKNRNIDQAISMNNVAVCLTNGGRPDEGFVFLSSAFQAVRNVLPSWHPICVTVLENLERIRCRAKHLDLPHPTMLNPAKAPTPNNFMVVLNAWEMPNLTAGKKAK</sequence>
<dbReference type="EMBL" id="HACM01002241">
    <property type="protein sequence ID" value="CRZ02683.1"/>
    <property type="molecule type" value="Transcribed_RNA"/>
</dbReference>
<reference evidence="1" key="1">
    <citation type="submission" date="2015-04" db="EMBL/GenBank/DDBJ databases">
        <title>The genome sequence of the plant pathogenic Rhizarian Plasmodiophora brassicae reveals insights in its biotrophic life cycle and the origin of chitin synthesis.</title>
        <authorList>
            <person name="Schwelm A."/>
            <person name="Fogelqvist J."/>
            <person name="Knaust A."/>
            <person name="Julke S."/>
            <person name="Lilja T."/>
            <person name="Dhandapani V."/>
            <person name="Bonilla-Rosso G."/>
            <person name="Karlsson M."/>
            <person name="Shevchenko A."/>
            <person name="Choi S.R."/>
            <person name="Kim H.G."/>
            <person name="Park J.Y."/>
            <person name="Lim Y.P."/>
            <person name="Ludwig-Muller J."/>
            <person name="Dixelius C."/>
        </authorList>
    </citation>
    <scope>NUCLEOTIDE SEQUENCE</scope>
    <source>
        <tissue evidence="1">Potato root galls</tissue>
    </source>
</reference>
<evidence type="ECO:0000313" key="1">
    <source>
        <dbReference type="EMBL" id="CRZ02683.1"/>
    </source>
</evidence>
<name>A0A0H5QKY8_9EUKA</name>